<dbReference type="EMBL" id="HBUF01237968">
    <property type="protein sequence ID" value="CAG6675879.1"/>
    <property type="molecule type" value="Transcribed_RNA"/>
</dbReference>
<evidence type="ECO:0000313" key="1">
    <source>
        <dbReference type="EMBL" id="CAG6675879.1"/>
    </source>
</evidence>
<name>A0A8D8STY6_9HEMI</name>
<dbReference type="AlphaFoldDB" id="A0A8D8STY6"/>
<accession>A0A8D8STY6</accession>
<sequence length="99" mass="11132">MNLFNLCIGLSVSPNIGVLNHIYLRILIYVCNIKERESLTQRSPPTPNCIAGRVAVEYCCHIYSTVVNFKIGITNVNQSRPTNVFYQSTSWCPQASLSH</sequence>
<proteinExistence type="predicted"/>
<organism evidence="1">
    <name type="scientific">Cacopsylla melanoneura</name>
    <dbReference type="NCBI Taxonomy" id="428564"/>
    <lineage>
        <taxon>Eukaryota</taxon>
        <taxon>Metazoa</taxon>
        <taxon>Ecdysozoa</taxon>
        <taxon>Arthropoda</taxon>
        <taxon>Hexapoda</taxon>
        <taxon>Insecta</taxon>
        <taxon>Pterygota</taxon>
        <taxon>Neoptera</taxon>
        <taxon>Paraneoptera</taxon>
        <taxon>Hemiptera</taxon>
        <taxon>Sternorrhyncha</taxon>
        <taxon>Psylloidea</taxon>
        <taxon>Psyllidae</taxon>
        <taxon>Psyllinae</taxon>
        <taxon>Cacopsylla</taxon>
    </lineage>
</organism>
<protein>
    <submittedName>
        <fullName evidence="1">Uncharacterized protein</fullName>
    </submittedName>
</protein>
<reference evidence="1" key="1">
    <citation type="submission" date="2021-05" db="EMBL/GenBank/DDBJ databases">
        <authorList>
            <person name="Alioto T."/>
            <person name="Alioto T."/>
            <person name="Gomez Garrido J."/>
        </authorList>
    </citation>
    <scope>NUCLEOTIDE SEQUENCE</scope>
</reference>